<dbReference type="SUPFAM" id="SSF53901">
    <property type="entry name" value="Thiolase-like"/>
    <property type="match status" value="2"/>
</dbReference>
<dbReference type="InterPro" id="IPR000794">
    <property type="entry name" value="Beta-ketoacyl_synthase"/>
</dbReference>
<dbReference type="InterPro" id="IPR014030">
    <property type="entry name" value="Ketoacyl_synth_N"/>
</dbReference>
<evidence type="ECO:0000313" key="8">
    <source>
        <dbReference type="Proteomes" id="UP001607069"/>
    </source>
</evidence>
<evidence type="ECO:0000259" key="6">
    <source>
        <dbReference type="Pfam" id="PF02801"/>
    </source>
</evidence>
<gene>
    <name evidence="7" type="ORF">ACG5V6_23005</name>
</gene>
<keyword evidence="2 4" id="KW-0808">Transferase</keyword>
<keyword evidence="8" id="KW-1185">Reference proteome</keyword>
<evidence type="ECO:0000256" key="3">
    <source>
        <dbReference type="ARBA" id="ARBA00023315"/>
    </source>
</evidence>
<proteinExistence type="inferred from homology"/>
<feature type="domain" description="Beta-ketoacyl synthase-like N-terminal" evidence="5">
    <location>
        <begin position="62"/>
        <end position="202"/>
    </location>
</feature>
<dbReference type="Proteomes" id="UP001607069">
    <property type="component" value="Unassembled WGS sequence"/>
</dbReference>
<dbReference type="PANTHER" id="PTHR11712:SF322">
    <property type="entry name" value="POLYKETIDE BETA-KETOACYL SYNTHASE 2-RELATED"/>
    <property type="match status" value="1"/>
</dbReference>
<keyword evidence="3" id="KW-0012">Acyltransferase</keyword>
<evidence type="ECO:0000256" key="4">
    <source>
        <dbReference type="RuleBase" id="RU003694"/>
    </source>
</evidence>
<organism evidence="7 8">
    <name type="scientific">Streptomyces chitinivorans</name>
    <dbReference type="NCBI Taxonomy" id="1257027"/>
    <lineage>
        <taxon>Bacteria</taxon>
        <taxon>Bacillati</taxon>
        <taxon>Actinomycetota</taxon>
        <taxon>Actinomycetes</taxon>
        <taxon>Kitasatosporales</taxon>
        <taxon>Streptomycetaceae</taxon>
        <taxon>Streptomyces</taxon>
    </lineage>
</organism>
<evidence type="ECO:0000256" key="1">
    <source>
        <dbReference type="ARBA" id="ARBA00008467"/>
    </source>
</evidence>
<dbReference type="RefSeq" id="WP_237882834.1">
    <property type="nucleotide sequence ID" value="NZ_BAABEN010000025.1"/>
</dbReference>
<dbReference type="InterPro" id="IPR016039">
    <property type="entry name" value="Thiolase-like"/>
</dbReference>
<dbReference type="Gene3D" id="3.40.47.10">
    <property type="match status" value="2"/>
</dbReference>
<evidence type="ECO:0000259" key="5">
    <source>
        <dbReference type="Pfam" id="PF00109"/>
    </source>
</evidence>
<dbReference type="Pfam" id="PF02801">
    <property type="entry name" value="Ketoacyl-synt_C"/>
    <property type="match status" value="1"/>
</dbReference>
<accession>A0ABW7HZ84</accession>
<reference evidence="7 8" key="1">
    <citation type="submission" date="2024-10" db="EMBL/GenBank/DDBJ databases">
        <authorList>
            <person name="Cho J.-C."/>
        </authorList>
    </citation>
    <scope>NUCLEOTIDE SEQUENCE [LARGE SCALE GENOMIC DNA]</scope>
    <source>
        <strain evidence="7 8">KCTC29696</strain>
    </source>
</reference>
<evidence type="ECO:0000313" key="7">
    <source>
        <dbReference type="EMBL" id="MFH0251073.1"/>
    </source>
</evidence>
<dbReference type="InterPro" id="IPR014031">
    <property type="entry name" value="Ketoacyl_synth_C"/>
</dbReference>
<protein>
    <submittedName>
        <fullName evidence="7">Beta-ketoacyl synthase N-terminal-like domain-containing protein</fullName>
    </submittedName>
</protein>
<dbReference type="EMBL" id="JBIHMK010000113">
    <property type="protein sequence ID" value="MFH0251073.1"/>
    <property type="molecule type" value="Genomic_DNA"/>
</dbReference>
<dbReference type="Pfam" id="PF00109">
    <property type="entry name" value="ketoacyl-synt"/>
    <property type="match status" value="1"/>
</dbReference>
<evidence type="ECO:0000256" key="2">
    <source>
        <dbReference type="ARBA" id="ARBA00022679"/>
    </source>
</evidence>
<dbReference type="PANTHER" id="PTHR11712">
    <property type="entry name" value="POLYKETIDE SYNTHASE-RELATED"/>
    <property type="match status" value="1"/>
</dbReference>
<comment type="caution">
    <text evidence="7">The sequence shown here is derived from an EMBL/GenBank/DDBJ whole genome shotgun (WGS) entry which is preliminary data.</text>
</comment>
<feature type="domain" description="Beta-ketoacyl synthase C-terminal" evidence="6">
    <location>
        <begin position="249"/>
        <end position="331"/>
    </location>
</feature>
<name>A0ABW7HZ84_9ACTN</name>
<sequence length="365" mass="38035">MTTVAATVAPLSITDAGVVSPAGHGLGPLAGLLLGRGEQRPGPVGEDSGDYPPRAVRAVRDFDVKEHLGRKGTKYLDRLTSLSLVACKEALRDSDAGGTRTGVVLATNTGSVSNHSSLLRDTLTLEKPYLVNPGQFPNTVMNCAAGQIAIRNGLRGLNATVAGGQTASLLAFRHARLALTLGRADRLLVGGVEELSAPAAWVWHRTGVLREEAALGEGCAVFTVRQGASEDHADALAELLACEVRFTSDPRRYAEGLAEAVTRALERSGVRPEEVDTVSLGATCHRGLERVEERGVRAALGGGLPAPVRVSDVLGETYSASGALQLAALVALWQAEPPAERVTALVTSVGRDGNAAAMVVRSPRP</sequence>
<comment type="similarity">
    <text evidence="1 4">Belongs to the thiolase-like superfamily. Beta-ketoacyl-ACP synthases family.</text>
</comment>